<keyword evidence="3" id="KW-1185">Reference proteome</keyword>
<evidence type="ECO:0000259" key="1">
    <source>
        <dbReference type="Pfam" id="PF01814"/>
    </source>
</evidence>
<comment type="caution">
    <text evidence="2">The sequence shown here is derived from an EMBL/GenBank/DDBJ whole genome shotgun (WGS) entry which is preliminary data.</text>
</comment>
<dbReference type="EMBL" id="JAUBDH010000005">
    <property type="protein sequence ID" value="MDW0110402.1"/>
    <property type="molecule type" value="Genomic_DNA"/>
</dbReference>
<feature type="domain" description="Hemerythrin-like" evidence="1">
    <location>
        <begin position="39"/>
        <end position="136"/>
    </location>
</feature>
<accession>A0ABU4G1Y9</accession>
<organism evidence="2 3">
    <name type="scientific">Sporosarcina aquimarina</name>
    <dbReference type="NCBI Taxonomy" id="114975"/>
    <lineage>
        <taxon>Bacteria</taxon>
        <taxon>Bacillati</taxon>
        <taxon>Bacillota</taxon>
        <taxon>Bacilli</taxon>
        <taxon>Bacillales</taxon>
        <taxon>Caryophanaceae</taxon>
        <taxon>Sporosarcina</taxon>
    </lineage>
</organism>
<proteinExistence type="predicted"/>
<gene>
    <name evidence="2" type="ORF">QT716_10175</name>
</gene>
<dbReference type="InterPro" id="IPR012312">
    <property type="entry name" value="Hemerythrin-like"/>
</dbReference>
<reference evidence="2 3" key="1">
    <citation type="submission" date="2023-06" db="EMBL/GenBank/DDBJ databases">
        <title>Sporosarcina sp. nov., isolated from Korean traditional fermented seafood 'Jeotgal'.</title>
        <authorList>
            <person name="Yang A.-I."/>
            <person name="Shin N.-R."/>
        </authorList>
    </citation>
    <scope>NUCLEOTIDE SEQUENCE [LARGE SCALE GENOMIC DNA]</scope>
    <source>
        <strain evidence="2 3">KCTC3840</strain>
    </source>
</reference>
<name>A0ABU4G1Y9_9BACL</name>
<protein>
    <submittedName>
        <fullName evidence="2">Hemerythrin domain-containing protein</fullName>
    </submittedName>
</protein>
<dbReference type="Pfam" id="PF01814">
    <property type="entry name" value="Hemerythrin"/>
    <property type="match status" value="1"/>
</dbReference>
<sequence>MAGPALKQLHSHRAIHEGGLSGAIGKTEMLIDFLQQGDQKNAERAANDLVDYWKTRVISHADAEEEGFYLEIVNEDPSMDKSITQLTRDHDLIRIIVRDIEELRETEGISPTVLQKFYALLVVNEIHSREEERLLFIENASKSE</sequence>
<dbReference type="Gene3D" id="1.20.120.520">
    <property type="entry name" value="nmb1532 protein domain like"/>
    <property type="match status" value="1"/>
</dbReference>
<evidence type="ECO:0000313" key="3">
    <source>
        <dbReference type="Proteomes" id="UP001280629"/>
    </source>
</evidence>
<dbReference type="Proteomes" id="UP001280629">
    <property type="component" value="Unassembled WGS sequence"/>
</dbReference>
<evidence type="ECO:0000313" key="2">
    <source>
        <dbReference type="EMBL" id="MDW0110402.1"/>
    </source>
</evidence>